<dbReference type="InterPro" id="IPR023614">
    <property type="entry name" value="Porin_dom_sf"/>
</dbReference>
<dbReference type="SUPFAM" id="SSF56935">
    <property type="entry name" value="Porins"/>
    <property type="match status" value="1"/>
</dbReference>
<comment type="caution">
    <text evidence="1">The sequence shown here is derived from an EMBL/GenBank/DDBJ whole genome shotgun (WGS) entry which is preliminary data.</text>
</comment>
<sequence length="388" mass="44577">MRSVFLYLLVLFTLPVKAGDLKLHGFVAQGLIQAQDSNFVDDDGEASLKLTEIGINASYKINNQLRVAGQGVYLNGGNRYPEGLRVDYLFLEWQAVSNADWQLKMQLGRNKNYHWLYSSTRDVPHTRPSIILPQSLYFDAFRDVALGVDGLAIILNTQNELGDWDVNFSVGTSPISDEQTSNLLGGPASGELEHKKDYQFSVYWRPSQTQWQLGMSLLDADFGYQRGENDALFDGKETSQRIAFHMLYQGEHWEFASELLRERVILKNFIYPGFYSDSTSEGGYVQARYFLNPQFTFMTRVDIYDRDRRDRKGDNLVAMSQGLVPGYFGFMDQATLGVSWKLAKNLQLQTEYHRVKGTGRLAPYLAPDVVNNDQRYWDMWALQLMYWF</sequence>
<reference evidence="2" key="1">
    <citation type="submission" date="2016-02" db="EMBL/GenBank/DDBJ databases">
        <authorList>
            <person name="Schultz-Johansen M."/>
            <person name="Glaring M.A."/>
            <person name="Bech P.K."/>
            <person name="Stougaard P."/>
        </authorList>
    </citation>
    <scope>NUCLEOTIDE SEQUENCE [LARGE SCALE GENOMIC DNA]</scope>
    <source>
        <strain evidence="2">S66</strain>
    </source>
</reference>
<dbReference type="Proteomes" id="UP000070299">
    <property type="component" value="Unassembled WGS sequence"/>
</dbReference>
<gene>
    <name evidence="1" type="ORF">AX660_07125</name>
</gene>
<dbReference type="EMBL" id="LSNE01000003">
    <property type="protein sequence ID" value="KXI29797.1"/>
    <property type="molecule type" value="Genomic_DNA"/>
</dbReference>
<evidence type="ECO:0008006" key="3">
    <source>
        <dbReference type="Google" id="ProtNLM"/>
    </source>
</evidence>
<keyword evidence="2" id="KW-1185">Reference proteome</keyword>
<dbReference type="RefSeq" id="WP_068372969.1">
    <property type="nucleotide sequence ID" value="NZ_LSNE01000003.1"/>
</dbReference>
<evidence type="ECO:0000313" key="2">
    <source>
        <dbReference type="Proteomes" id="UP000070299"/>
    </source>
</evidence>
<protein>
    <recommendedName>
        <fullName evidence="3">Porin domain-containing protein</fullName>
    </recommendedName>
</protein>
<proteinExistence type="predicted"/>
<name>A0A136A3L3_9ALTE</name>
<accession>A0A136A3L3</accession>
<evidence type="ECO:0000313" key="1">
    <source>
        <dbReference type="EMBL" id="KXI29797.1"/>
    </source>
</evidence>
<dbReference type="Gene3D" id="2.40.160.10">
    <property type="entry name" value="Porin"/>
    <property type="match status" value="1"/>
</dbReference>
<dbReference type="STRING" id="1799789.AX660_07125"/>
<dbReference type="AlphaFoldDB" id="A0A136A3L3"/>
<dbReference type="OrthoDB" id="106501at2"/>
<organism evidence="1 2">
    <name type="scientific">Paraglaciecola hydrolytica</name>
    <dbReference type="NCBI Taxonomy" id="1799789"/>
    <lineage>
        <taxon>Bacteria</taxon>
        <taxon>Pseudomonadati</taxon>
        <taxon>Pseudomonadota</taxon>
        <taxon>Gammaproteobacteria</taxon>
        <taxon>Alteromonadales</taxon>
        <taxon>Alteromonadaceae</taxon>
        <taxon>Paraglaciecola</taxon>
    </lineage>
</organism>